<keyword evidence="2" id="KW-1185">Reference proteome</keyword>
<dbReference type="InterPro" id="IPR003673">
    <property type="entry name" value="CoA-Trfase_fam_III"/>
</dbReference>
<name>H5TP31_GORO1</name>
<proteinExistence type="predicted"/>
<dbReference type="InterPro" id="IPR023606">
    <property type="entry name" value="CoA-Trfase_III_dom_1_sf"/>
</dbReference>
<gene>
    <name evidence="1" type="ORF">GOOTI_150_00110</name>
</gene>
<comment type="caution">
    <text evidence="1">The sequence shown here is derived from an EMBL/GenBank/DDBJ whole genome shotgun (WGS) entry which is preliminary data.</text>
</comment>
<dbReference type="STRING" id="1108044.GOOTI_150_00110"/>
<sequence length="464" mass="49036">MFTAKTEAMPITSPPVSDIVDGLTALTGTAVGPARITGADPITPSPHRIGDASAAAIAAFGAQIAALGDSSLVSVSVADAVDQLRAAYLTTINGQPTRLIPEDPTALRNNDFYRTADGWTFLITTFPHQRDAVCTVLDCPPTTERIAQAALTWNSVALEEAVVAVGGVAAAARTAQQWAGSSIGIDVARRPVIDLERIDDAEPESLTAPREWPPLTGVRVVDMTHVIAGPVSTELLATFGADVVHVTRPDLVDPHPMPALTGGGKRNAYCDVRDPDQLAALTDLIADADVFVNAYRGLRRHGLDAEHLAQRRPGILVVEYHCWGSDGPWGDRGGFDQLACSATGFSLEEGRGGPTTLPPTHLLNDYLAAYLGATGIVAALRRRQSEGGSWRVRINLARVCIWVQSLGPSGAAPATDWGTRSIDLTTVDGPFGHIDEPVIPIIFDGNPTPHPLPARPLGTSPLTW</sequence>
<dbReference type="SUPFAM" id="SSF89796">
    <property type="entry name" value="CoA-transferase family III (CaiB/BaiF)"/>
    <property type="match status" value="2"/>
</dbReference>
<dbReference type="GO" id="GO:0003824">
    <property type="term" value="F:catalytic activity"/>
    <property type="evidence" value="ECO:0007669"/>
    <property type="project" value="InterPro"/>
</dbReference>
<evidence type="ECO:0000313" key="2">
    <source>
        <dbReference type="Proteomes" id="UP000005038"/>
    </source>
</evidence>
<dbReference type="Gene3D" id="3.40.50.10540">
    <property type="entry name" value="Crotonobetainyl-coa:carnitine coa-transferase, domain 1"/>
    <property type="match status" value="1"/>
</dbReference>
<dbReference type="PANTHER" id="PTHR48228">
    <property type="entry name" value="SUCCINYL-COA--D-CITRAMALATE COA-TRANSFERASE"/>
    <property type="match status" value="1"/>
</dbReference>
<accession>H5TP31</accession>
<dbReference type="InterPro" id="IPR050509">
    <property type="entry name" value="CoA-transferase_III"/>
</dbReference>
<dbReference type="AlphaFoldDB" id="H5TP31"/>
<protein>
    <recommendedName>
        <fullName evidence="3">CaiB/BaiF family protein</fullName>
    </recommendedName>
</protein>
<dbReference type="OrthoDB" id="9058532at2"/>
<organism evidence="1 2">
    <name type="scientific">Gordonia otitidis (strain DSM 44809 / CCUG 52243 / JCM 12355 / NBRC 100426 / IFM 10032)</name>
    <dbReference type="NCBI Taxonomy" id="1108044"/>
    <lineage>
        <taxon>Bacteria</taxon>
        <taxon>Bacillati</taxon>
        <taxon>Actinomycetota</taxon>
        <taxon>Actinomycetes</taxon>
        <taxon>Mycobacteriales</taxon>
        <taxon>Gordoniaceae</taxon>
        <taxon>Gordonia</taxon>
    </lineage>
</organism>
<evidence type="ECO:0000313" key="1">
    <source>
        <dbReference type="EMBL" id="GAB35239.1"/>
    </source>
</evidence>
<reference evidence="1" key="1">
    <citation type="submission" date="2012-02" db="EMBL/GenBank/DDBJ databases">
        <title>Whole genome shotgun sequence of Gordonia otitidis NBRC 100426.</title>
        <authorList>
            <person name="Yoshida I."/>
            <person name="Hosoyama A."/>
            <person name="Tsuchikane K."/>
            <person name="Katsumata H."/>
            <person name="Yamazaki S."/>
            <person name="Fujita N."/>
        </authorList>
    </citation>
    <scope>NUCLEOTIDE SEQUENCE [LARGE SCALE GENOMIC DNA]</scope>
    <source>
        <strain evidence="1">NBRC 100426</strain>
    </source>
</reference>
<evidence type="ECO:0008006" key="3">
    <source>
        <dbReference type="Google" id="ProtNLM"/>
    </source>
</evidence>
<dbReference type="Pfam" id="PF02515">
    <property type="entry name" value="CoA_transf_3"/>
    <property type="match status" value="2"/>
</dbReference>
<dbReference type="Proteomes" id="UP000005038">
    <property type="component" value="Unassembled WGS sequence"/>
</dbReference>
<dbReference type="EMBL" id="BAFB01000150">
    <property type="protein sequence ID" value="GAB35239.1"/>
    <property type="molecule type" value="Genomic_DNA"/>
</dbReference>
<dbReference type="PANTHER" id="PTHR48228:SF4">
    <property type="entry name" value="BLR3030 PROTEIN"/>
    <property type="match status" value="1"/>
</dbReference>